<proteinExistence type="predicted"/>
<sequence>RCWFDPARNPETELAAGHLLLSYKYTPPPPLERLTYETEITSEYLLTLKGGN</sequence>
<accession>A0A418G9Q9</accession>
<dbReference type="AlphaFoldDB" id="A0A418G9Q9"/>
<dbReference type="Proteomes" id="UP000284508">
    <property type="component" value="Unassembled WGS sequence"/>
</dbReference>
<evidence type="ECO:0000313" key="1">
    <source>
        <dbReference type="EMBL" id="RIB37628.1"/>
    </source>
</evidence>
<name>A0A418G9Q9_ECOLX</name>
<dbReference type="EMBL" id="QXHA01001986">
    <property type="protein sequence ID" value="RIB37628.1"/>
    <property type="molecule type" value="Genomic_DNA"/>
</dbReference>
<comment type="caution">
    <text evidence="1">The sequence shown here is derived from an EMBL/GenBank/DDBJ whole genome shotgun (WGS) entry which is preliminary data.</text>
</comment>
<organism evidence="1 2">
    <name type="scientific">Escherichia coli</name>
    <dbReference type="NCBI Taxonomy" id="562"/>
    <lineage>
        <taxon>Bacteria</taxon>
        <taxon>Pseudomonadati</taxon>
        <taxon>Pseudomonadota</taxon>
        <taxon>Gammaproteobacteria</taxon>
        <taxon>Enterobacterales</taxon>
        <taxon>Enterobacteriaceae</taxon>
        <taxon>Escherichia</taxon>
    </lineage>
</organism>
<evidence type="ECO:0000313" key="2">
    <source>
        <dbReference type="Proteomes" id="UP000284508"/>
    </source>
</evidence>
<reference evidence="1 2" key="1">
    <citation type="journal article" date="2018" name="BMC Microbiol.">
        <title>Genome sequencing of strains of the most prevalent clonal group of O1:K1:H7 Escherichia coli that causes neonatal meningitis in France.</title>
        <authorList>
            <person name="Geslain G."/>
            <person name="Birgy A."/>
            <person name="Adiba S."/>
            <person name="Magnan M."/>
            <person name="Courroux C."/>
            <person name="Levy C."/>
            <person name="Cohen R."/>
            <person name="Bidet P."/>
            <person name="Bonacorsi S."/>
        </authorList>
    </citation>
    <scope>NUCLEOTIDE SEQUENCE [LARGE SCALE GENOMIC DNA]</scope>
    <source>
        <strain evidence="1 2">S308</strain>
    </source>
</reference>
<gene>
    <name evidence="1" type="ORF">D3C88_33475</name>
</gene>
<feature type="non-terminal residue" evidence="1">
    <location>
        <position position="1"/>
    </location>
</feature>
<protein>
    <submittedName>
        <fullName evidence="1">Phage tail sheath family protein</fullName>
    </submittedName>
</protein>